<dbReference type="AlphaFoldDB" id="A0A1Q3BRA6"/>
<dbReference type="InterPro" id="IPR024752">
    <property type="entry name" value="Myb/SANT-like_dom"/>
</dbReference>
<feature type="non-terminal residue" evidence="2">
    <location>
        <position position="86"/>
    </location>
</feature>
<organism evidence="2 3">
    <name type="scientific">Cephalotus follicularis</name>
    <name type="common">Albany pitcher plant</name>
    <dbReference type="NCBI Taxonomy" id="3775"/>
    <lineage>
        <taxon>Eukaryota</taxon>
        <taxon>Viridiplantae</taxon>
        <taxon>Streptophyta</taxon>
        <taxon>Embryophyta</taxon>
        <taxon>Tracheophyta</taxon>
        <taxon>Spermatophyta</taxon>
        <taxon>Magnoliopsida</taxon>
        <taxon>eudicotyledons</taxon>
        <taxon>Gunneridae</taxon>
        <taxon>Pentapetalae</taxon>
        <taxon>rosids</taxon>
        <taxon>fabids</taxon>
        <taxon>Oxalidales</taxon>
        <taxon>Cephalotaceae</taxon>
        <taxon>Cephalotus</taxon>
    </lineage>
</organism>
<feature type="non-terminal residue" evidence="2">
    <location>
        <position position="1"/>
    </location>
</feature>
<proteinExistence type="predicted"/>
<evidence type="ECO:0000313" key="2">
    <source>
        <dbReference type="EMBL" id="GAV70468.1"/>
    </source>
</evidence>
<feature type="domain" description="Myb/SANT-like" evidence="1">
    <location>
        <begin position="1"/>
        <end position="40"/>
    </location>
</feature>
<dbReference type="Proteomes" id="UP000187406">
    <property type="component" value="Unassembled WGS sequence"/>
</dbReference>
<dbReference type="Pfam" id="PF12776">
    <property type="entry name" value="Myb_DNA-bind_3"/>
    <property type="match status" value="1"/>
</dbReference>
<evidence type="ECO:0000313" key="3">
    <source>
        <dbReference type="Proteomes" id="UP000187406"/>
    </source>
</evidence>
<dbReference type="OrthoDB" id="999951at2759"/>
<dbReference type="EMBL" id="BDDD01000809">
    <property type="protein sequence ID" value="GAV70468.1"/>
    <property type="molecule type" value="Genomic_DNA"/>
</dbReference>
<reference evidence="3" key="1">
    <citation type="submission" date="2016-04" db="EMBL/GenBank/DDBJ databases">
        <title>Cephalotus genome sequencing.</title>
        <authorList>
            <person name="Fukushima K."/>
            <person name="Hasebe M."/>
            <person name="Fang X."/>
        </authorList>
    </citation>
    <scope>NUCLEOTIDE SEQUENCE [LARGE SCALE GENOMIC DNA]</scope>
    <source>
        <strain evidence="3">cv. St1</strain>
    </source>
</reference>
<evidence type="ECO:0000259" key="1">
    <source>
        <dbReference type="Pfam" id="PF12776"/>
    </source>
</evidence>
<dbReference type="PANTHER" id="PTHR31704">
    <property type="entry name" value="MYB/SANT-LIKE DNA-BINDING DOMAIN PROTEIN-RELATED"/>
    <property type="match status" value="1"/>
</dbReference>
<accession>A0A1Q3BRA6</accession>
<name>A0A1Q3BRA6_CEPFO</name>
<sequence length="86" mass="9938">LKNKWDNLKKDYLLWKELIGKDTGLLWDSIKKTVDADDSWKQRIQANAAVAKFQRAAIEPELQDMLGSMFPSIVATRAWAWRPSYG</sequence>
<gene>
    <name evidence="2" type="ORF">CFOL_v3_13966</name>
</gene>
<protein>
    <submittedName>
        <fullName evidence="2">Myb_DNA-bind_3 domain-containing protein</fullName>
    </submittedName>
</protein>
<comment type="caution">
    <text evidence="2">The sequence shown here is derived from an EMBL/GenBank/DDBJ whole genome shotgun (WGS) entry which is preliminary data.</text>
</comment>
<dbReference type="InParanoid" id="A0A1Q3BRA6"/>
<keyword evidence="3" id="KW-1185">Reference proteome</keyword>
<dbReference type="PANTHER" id="PTHR31704:SF37">
    <property type="entry name" value="HEAT SHOCK PROTEIN"/>
    <property type="match status" value="1"/>
</dbReference>